<keyword evidence="3" id="KW-1185">Reference proteome</keyword>
<evidence type="ECO:0000256" key="1">
    <source>
        <dbReference type="SAM" id="MobiDB-lite"/>
    </source>
</evidence>
<feature type="compositionally biased region" description="Basic and acidic residues" evidence="1">
    <location>
        <begin position="179"/>
        <end position="205"/>
    </location>
</feature>
<name>A0ABV7XA71_9SPHN</name>
<accession>A0ABV7XA71</accession>
<protein>
    <submittedName>
        <fullName evidence="2">Uncharacterized protein</fullName>
    </submittedName>
</protein>
<evidence type="ECO:0000313" key="2">
    <source>
        <dbReference type="EMBL" id="MFC3713035.1"/>
    </source>
</evidence>
<sequence length="244" mass="25210">MGMRLGSVSMMAATAVAILAFNTLSLHVSAERAKVDRLQTRIAADLRDIRALEAELRTRARLPVLQTWNDNVLAMSAPTARQFADSPVQLASFASPMPAAKPAAPTMQLALATPETEVAPKPGIVKAAYEAPAPVATVAATGPREMVITYGAADLGASRAAPARPVATPVKAASVTPKAEPKKAAPEVKKTEKPAEPVKLAEAKPKPKPPAAKAPAKPSDLDALMGAIDNAAATSGGFQKVSMQ</sequence>
<reference evidence="3" key="1">
    <citation type="journal article" date="2019" name="Int. J. Syst. Evol. Microbiol.">
        <title>The Global Catalogue of Microorganisms (GCM) 10K type strain sequencing project: providing services to taxonomists for standard genome sequencing and annotation.</title>
        <authorList>
            <consortium name="The Broad Institute Genomics Platform"/>
            <consortium name="The Broad Institute Genome Sequencing Center for Infectious Disease"/>
            <person name="Wu L."/>
            <person name="Ma J."/>
        </authorList>
    </citation>
    <scope>NUCLEOTIDE SEQUENCE [LARGE SCALE GENOMIC DNA]</scope>
    <source>
        <strain evidence="3">KCTC 42644</strain>
    </source>
</reference>
<feature type="region of interest" description="Disordered" evidence="1">
    <location>
        <begin position="158"/>
        <end position="222"/>
    </location>
</feature>
<dbReference type="Proteomes" id="UP001595615">
    <property type="component" value="Unassembled WGS sequence"/>
</dbReference>
<evidence type="ECO:0000313" key="3">
    <source>
        <dbReference type="Proteomes" id="UP001595615"/>
    </source>
</evidence>
<proteinExistence type="predicted"/>
<comment type="caution">
    <text evidence="2">The sequence shown here is derived from an EMBL/GenBank/DDBJ whole genome shotgun (WGS) entry which is preliminary data.</text>
</comment>
<dbReference type="RefSeq" id="WP_380861089.1">
    <property type="nucleotide sequence ID" value="NZ_JBHRXV010000010.1"/>
</dbReference>
<organism evidence="2 3">
    <name type="scientific">Sphingoaurantiacus capsulatus</name>
    <dbReference type="NCBI Taxonomy" id="1771310"/>
    <lineage>
        <taxon>Bacteria</taxon>
        <taxon>Pseudomonadati</taxon>
        <taxon>Pseudomonadota</taxon>
        <taxon>Alphaproteobacteria</taxon>
        <taxon>Sphingomonadales</taxon>
        <taxon>Sphingosinicellaceae</taxon>
        <taxon>Sphingoaurantiacus</taxon>
    </lineage>
</organism>
<feature type="compositionally biased region" description="Low complexity" evidence="1">
    <location>
        <begin position="158"/>
        <end position="178"/>
    </location>
</feature>
<gene>
    <name evidence="2" type="ORF">ACFOMD_10655</name>
</gene>
<dbReference type="EMBL" id="JBHRXV010000010">
    <property type="protein sequence ID" value="MFC3713035.1"/>
    <property type="molecule type" value="Genomic_DNA"/>
</dbReference>